<proteinExistence type="predicted"/>
<evidence type="ECO:0000313" key="3">
    <source>
        <dbReference type="Proteomes" id="UP000030129"/>
    </source>
</evidence>
<feature type="chain" id="PRO_5001990738" description="DUF4369 domain-containing protein" evidence="1">
    <location>
        <begin position="20"/>
        <end position="312"/>
    </location>
</feature>
<comment type="caution">
    <text evidence="2">The sequence shown here is derived from an EMBL/GenBank/DDBJ whole genome shotgun (WGS) entry which is preliminary data.</text>
</comment>
<dbReference type="eggNOG" id="ENOG5030490">
    <property type="taxonomic scope" value="Bacteria"/>
</dbReference>
<keyword evidence="1" id="KW-0732">Signal</keyword>
<sequence>MKNHLTFLLVLFTSFIVNATTWDEPWQKEIIQKSDCFVYGSVIQANDTVATVSVIKSFGRSLTGQIKIDGFFMLELCSMSGGHGPKLHFKEGYEGYFFLKKGDNGNYMIPTPSSGFDMVVDGSVHATYRHTYHQAAVDAKVYEMTYSQIWNYYHNKKVNYTEVKKFIEESLSKPVAGFEEDEQDLFFNQHVALETAYLLNIPVDFDSLKKFAESENYHSQISAMRCMGIQNTSEAKKYIISYIQQEDKSSFSKVMGIEGLVASGDKKYIKQLISIKDKVSNEETGFGGSIMDPRVCTHVPSPREVIEMISVK</sequence>
<evidence type="ECO:0008006" key="4">
    <source>
        <dbReference type="Google" id="ProtNLM"/>
    </source>
</evidence>
<keyword evidence="3" id="KW-1185">Reference proteome</keyword>
<feature type="signal peptide" evidence="1">
    <location>
        <begin position="1"/>
        <end position="19"/>
    </location>
</feature>
<dbReference type="RefSeq" id="WP_035132346.1">
    <property type="nucleotide sequence ID" value="NZ_JRLV01000006.1"/>
</dbReference>
<dbReference type="AlphaFoldDB" id="A0A0A2M0M2"/>
<gene>
    <name evidence="2" type="ORF">Q763_06455</name>
</gene>
<organism evidence="2 3">
    <name type="scientific">Flavobacterium beibuense F44-8</name>
    <dbReference type="NCBI Taxonomy" id="1406840"/>
    <lineage>
        <taxon>Bacteria</taxon>
        <taxon>Pseudomonadati</taxon>
        <taxon>Bacteroidota</taxon>
        <taxon>Flavobacteriia</taxon>
        <taxon>Flavobacteriales</taxon>
        <taxon>Flavobacteriaceae</taxon>
        <taxon>Flavobacterium</taxon>
    </lineage>
</organism>
<dbReference type="STRING" id="1406840.Q763_06455"/>
<reference evidence="2 3" key="1">
    <citation type="submission" date="2013-09" db="EMBL/GenBank/DDBJ databases">
        <authorList>
            <person name="Zeng Z."/>
            <person name="Chen C."/>
        </authorList>
    </citation>
    <scope>NUCLEOTIDE SEQUENCE [LARGE SCALE GENOMIC DNA]</scope>
    <source>
        <strain evidence="2 3">F44-8</strain>
    </source>
</reference>
<dbReference type="Proteomes" id="UP000030129">
    <property type="component" value="Unassembled WGS sequence"/>
</dbReference>
<evidence type="ECO:0000256" key="1">
    <source>
        <dbReference type="SAM" id="SignalP"/>
    </source>
</evidence>
<accession>A0A0A2M0M2</accession>
<name>A0A0A2M0M2_9FLAO</name>
<protein>
    <recommendedName>
        <fullName evidence="4">DUF4369 domain-containing protein</fullName>
    </recommendedName>
</protein>
<dbReference type="EMBL" id="JRLV01000006">
    <property type="protein sequence ID" value="KGO81905.1"/>
    <property type="molecule type" value="Genomic_DNA"/>
</dbReference>
<evidence type="ECO:0000313" key="2">
    <source>
        <dbReference type="EMBL" id="KGO81905.1"/>
    </source>
</evidence>